<sequence length="43" mass="4873">MLHKFSSFSYLFIVLRYCCSLFSKTGVPSGSQQFAIDKAYTSI</sequence>
<accession>A0A8S5SM33</accession>
<protein>
    <submittedName>
        <fullName evidence="1">Conotoxin</fullName>
    </submittedName>
</protein>
<organism evidence="1">
    <name type="scientific">Phage sp. ctgh419</name>
    <dbReference type="NCBI Taxonomy" id="2828009"/>
    <lineage>
        <taxon>Viruses</taxon>
    </lineage>
</organism>
<dbReference type="EMBL" id="BK032618">
    <property type="protein sequence ID" value="DAF51626.1"/>
    <property type="molecule type" value="Genomic_DNA"/>
</dbReference>
<evidence type="ECO:0000313" key="1">
    <source>
        <dbReference type="EMBL" id="DAF51626.1"/>
    </source>
</evidence>
<name>A0A8S5SM33_9VIRU</name>
<reference evidence="1" key="1">
    <citation type="journal article" date="2021" name="Proc. Natl. Acad. Sci. U.S.A.">
        <title>A Catalog of Tens of Thousands of Viruses from Human Metagenomes Reveals Hidden Associations with Chronic Diseases.</title>
        <authorList>
            <person name="Tisza M.J."/>
            <person name="Buck C.B."/>
        </authorList>
    </citation>
    <scope>NUCLEOTIDE SEQUENCE</scope>
    <source>
        <strain evidence="1">Ctgh419</strain>
    </source>
</reference>
<proteinExistence type="predicted"/>